<keyword evidence="1" id="KW-0812">Transmembrane</keyword>
<dbReference type="AlphaFoldDB" id="A0A0X8G589"/>
<name>A0A0X8G589_9FLAO</name>
<evidence type="ECO:0000313" key="2">
    <source>
        <dbReference type="EMBL" id="AMC10278.1"/>
    </source>
</evidence>
<keyword evidence="1" id="KW-0472">Membrane</keyword>
<dbReference type="RefSeq" id="WP_068206134.1">
    <property type="nucleotide sequence ID" value="NZ_CP013355.1"/>
</dbReference>
<organism evidence="2 3">
    <name type="scientific">Lutibacter profundi</name>
    <dbReference type="NCBI Taxonomy" id="1622118"/>
    <lineage>
        <taxon>Bacteria</taxon>
        <taxon>Pseudomonadati</taxon>
        <taxon>Bacteroidota</taxon>
        <taxon>Flavobacteriia</taxon>
        <taxon>Flavobacteriales</taxon>
        <taxon>Flavobacteriaceae</taxon>
        <taxon>Lutibacter</taxon>
    </lineage>
</organism>
<dbReference type="STRING" id="1622118.Lupro_02970"/>
<feature type="transmembrane region" description="Helical" evidence="1">
    <location>
        <begin position="101"/>
        <end position="124"/>
    </location>
</feature>
<protein>
    <submittedName>
        <fullName evidence="2">Uncharacterized protein</fullName>
    </submittedName>
</protein>
<dbReference type="KEGG" id="lut:Lupro_02970"/>
<proteinExistence type="predicted"/>
<feature type="transmembrane region" description="Helical" evidence="1">
    <location>
        <begin position="63"/>
        <end position="80"/>
    </location>
</feature>
<keyword evidence="1" id="KW-1133">Transmembrane helix</keyword>
<evidence type="ECO:0000313" key="3">
    <source>
        <dbReference type="Proteomes" id="UP000059672"/>
    </source>
</evidence>
<gene>
    <name evidence="2" type="ORF">Lupro_02970</name>
</gene>
<reference evidence="2 3" key="2">
    <citation type="journal article" date="2016" name="Int. J. Syst. Evol. Microbiol.">
        <title>Lutibacter profundi sp. nov., isolated from a deep-sea hydrothermal system on the Arctic Mid-Ocean Ridge and emended description of the genus Lutibacter.</title>
        <authorList>
            <person name="Le Moine Bauer S."/>
            <person name="Roalkvam I."/>
            <person name="Steen I.H."/>
            <person name="Dahle H."/>
        </authorList>
    </citation>
    <scope>NUCLEOTIDE SEQUENCE [LARGE SCALE GENOMIC DNA]</scope>
    <source>
        <strain evidence="2 3">LP1</strain>
    </source>
</reference>
<evidence type="ECO:0000256" key="1">
    <source>
        <dbReference type="SAM" id="Phobius"/>
    </source>
</evidence>
<reference evidence="3" key="1">
    <citation type="submission" date="2015-12" db="EMBL/GenBank/DDBJ databases">
        <title>Complete genome sequence of Lutibacter profundus strain LP1.</title>
        <authorList>
            <person name="Wissuwa J."/>
            <person name="Le Moine Bauer S."/>
            <person name="Stokke R."/>
            <person name="Dahle H."/>
            <person name="Steen I.H."/>
        </authorList>
    </citation>
    <scope>NUCLEOTIDE SEQUENCE [LARGE SCALE GENOMIC DNA]</scope>
    <source>
        <strain evidence="3">LP1</strain>
    </source>
</reference>
<keyword evidence="3" id="KW-1185">Reference proteome</keyword>
<accession>A0A0X8G589</accession>
<dbReference type="Proteomes" id="UP000059672">
    <property type="component" value="Chromosome"/>
</dbReference>
<dbReference type="EMBL" id="CP013355">
    <property type="protein sequence ID" value="AMC10278.1"/>
    <property type="molecule type" value="Genomic_DNA"/>
</dbReference>
<sequence length="130" mass="15627">MKYLYFTIHNFYTKKIKIQRLNDSPDFYCEMGISILETMFLFSLIDYYLILNFSGEYIDYSKWIPLMTIAALYGINHYYFKNRKEKLLEKILKKPNSTKRVINSISSLIILLTVFLFFYTGYLIRTNNGF</sequence>
<feature type="transmembrane region" description="Helical" evidence="1">
    <location>
        <begin position="27"/>
        <end position="51"/>
    </location>
</feature>